<dbReference type="AlphaFoldDB" id="A0A1H3BLM0"/>
<feature type="domain" description="ABC transporter" evidence="5">
    <location>
        <begin position="327"/>
        <end position="542"/>
    </location>
</feature>
<dbReference type="InterPro" id="IPR037118">
    <property type="entry name" value="Val-tRNA_synth_C_sf"/>
</dbReference>
<sequence length="642" mass="73632">MLININELSFSYGVHSIFNNLDFRIDDAEHLGLIGRNGCGKSTFFKLLTGECHHDTGTLDKKNGLTLGLLSQEFKASEHETVGAIFTAAFQDLIEMEGQIQSLQQRIDTAQATEQQRLVHQLAELQEQYADRGGFEYHSRIRGVTIGLGFQLKDLEKAFGTFSGGEKTRIALGCLLLQSPDLLLLDEPTNYLDFESLNWLESFLNNYKNAFIIVSHDRFFLDRVCKRICEIENTHMVSYTGNYTQYLDKKAKRDRALDAAYNKQMKELTRQQKIVDRLRDYNSVQSSRRAASREKAIERITPIERRQDRRSLHFSFSPKVLSGNDVLMVEGLEKSFGDRQLFKNVGFEIHRGDRIGIIGRNGIGKTTLFQILMKQIKSDSGRIVFGRKVYPGYYAQEPDEALLAPNETLIDAIRDIDSHLTDGDIRNILASFLFTGESVFKHSGDLSGGEKARLNMARLMVSESNFLLMDEPTNHIDMSTREILEDALCGYEGTLLFISHDRYFLNRVANRIFELTPEGIEETIGNYDDYARTKQNQSDREALLAQNHAPQINKTRRKQERQQAKALESERRRQKKALAQLEEQMESNDQRIAAYEADMCQPSFYDDMVYAQKITDDYHALKADNENIIQQWEDLALQLEED</sequence>
<dbReference type="EMBL" id="FNOU01000002">
    <property type="protein sequence ID" value="SDX42826.1"/>
    <property type="molecule type" value="Genomic_DNA"/>
</dbReference>
<dbReference type="PANTHER" id="PTHR42855">
    <property type="entry name" value="ABC TRANSPORTER ATP-BINDING SUBUNIT"/>
    <property type="match status" value="1"/>
</dbReference>
<organism evidence="6 7">
    <name type="scientific">Eubacterium barkeri</name>
    <name type="common">Clostridium barkeri</name>
    <dbReference type="NCBI Taxonomy" id="1528"/>
    <lineage>
        <taxon>Bacteria</taxon>
        <taxon>Bacillati</taxon>
        <taxon>Bacillota</taxon>
        <taxon>Clostridia</taxon>
        <taxon>Eubacteriales</taxon>
        <taxon>Eubacteriaceae</taxon>
        <taxon>Eubacterium</taxon>
    </lineage>
</organism>
<dbReference type="SMART" id="SM00382">
    <property type="entry name" value="AAA"/>
    <property type="match status" value="2"/>
</dbReference>
<dbReference type="Pfam" id="PF16326">
    <property type="entry name" value="ABC_tran_CTD"/>
    <property type="match status" value="1"/>
</dbReference>
<keyword evidence="3 6" id="KW-0067">ATP-binding</keyword>
<proteinExistence type="predicted"/>
<dbReference type="InterPro" id="IPR003593">
    <property type="entry name" value="AAA+_ATPase"/>
</dbReference>
<protein>
    <submittedName>
        <fullName evidence="6">ATP-binding cassette, subfamily F, member 3</fullName>
    </submittedName>
</protein>
<accession>A0A1H3BLM0</accession>
<feature type="domain" description="ABC transporter" evidence="5">
    <location>
        <begin position="3"/>
        <end position="259"/>
    </location>
</feature>
<dbReference type="Pfam" id="PF12848">
    <property type="entry name" value="ABC_tran_Xtn"/>
    <property type="match status" value="1"/>
</dbReference>
<dbReference type="InterPro" id="IPR017871">
    <property type="entry name" value="ABC_transporter-like_CS"/>
</dbReference>
<dbReference type="GO" id="GO:0005524">
    <property type="term" value="F:ATP binding"/>
    <property type="evidence" value="ECO:0007669"/>
    <property type="project" value="UniProtKB-KW"/>
</dbReference>
<dbReference type="STRING" id="1528.SAMN04488579_102128"/>
<dbReference type="CDD" id="cd03221">
    <property type="entry name" value="ABCF_EF-3"/>
    <property type="match status" value="2"/>
</dbReference>
<dbReference type="FunFam" id="3.40.50.300:FF:000309">
    <property type="entry name" value="ABC transporter ATP-binding protein"/>
    <property type="match status" value="1"/>
</dbReference>
<dbReference type="InterPro" id="IPR032781">
    <property type="entry name" value="ABC_tran_Xtn"/>
</dbReference>
<dbReference type="PANTHER" id="PTHR42855:SF2">
    <property type="entry name" value="DRUG RESISTANCE ABC TRANSPORTER,ATP-BINDING PROTEIN"/>
    <property type="match status" value="1"/>
</dbReference>
<dbReference type="SUPFAM" id="SSF52540">
    <property type="entry name" value="P-loop containing nucleoside triphosphate hydrolases"/>
    <property type="match status" value="2"/>
</dbReference>
<dbReference type="GO" id="GO:0003677">
    <property type="term" value="F:DNA binding"/>
    <property type="evidence" value="ECO:0007669"/>
    <property type="project" value="InterPro"/>
</dbReference>
<evidence type="ECO:0000256" key="4">
    <source>
        <dbReference type="SAM" id="MobiDB-lite"/>
    </source>
</evidence>
<dbReference type="Proteomes" id="UP000199652">
    <property type="component" value="Unassembled WGS sequence"/>
</dbReference>
<dbReference type="Pfam" id="PF00005">
    <property type="entry name" value="ABC_tran"/>
    <property type="match status" value="2"/>
</dbReference>
<gene>
    <name evidence="6" type="ORF">SAMN04488579_102128</name>
</gene>
<evidence type="ECO:0000256" key="1">
    <source>
        <dbReference type="ARBA" id="ARBA00022737"/>
    </source>
</evidence>
<dbReference type="InterPro" id="IPR003439">
    <property type="entry name" value="ABC_transporter-like_ATP-bd"/>
</dbReference>
<dbReference type="RefSeq" id="WP_090242869.1">
    <property type="nucleotide sequence ID" value="NZ_FNOU01000002.1"/>
</dbReference>
<feature type="region of interest" description="Disordered" evidence="4">
    <location>
        <begin position="549"/>
        <end position="576"/>
    </location>
</feature>
<dbReference type="InterPro" id="IPR032524">
    <property type="entry name" value="ABC_tran_C"/>
</dbReference>
<keyword evidence="2" id="KW-0547">Nucleotide-binding</keyword>
<reference evidence="7" key="1">
    <citation type="submission" date="2016-10" db="EMBL/GenBank/DDBJ databases">
        <authorList>
            <person name="Varghese N."/>
            <person name="Submissions S."/>
        </authorList>
    </citation>
    <scope>NUCLEOTIDE SEQUENCE [LARGE SCALE GENOMIC DNA]</scope>
    <source>
        <strain evidence="7">VPI 5359</strain>
    </source>
</reference>
<evidence type="ECO:0000313" key="6">
    <source>
        <dbReference type="EMBL" id="SDX42826.1"/>
    </source>
</evidence>
<keyword evidence="7" id="KW-1185">Reference proteome</keyword>
<evidence type="ECO:0000256" key="3">
    <source>
        <dbReference type="ARBA" id="ARBA00022840"/>
    </source>
</evidence>
<name>A0A1H3BLM0_EUBBA</name>
<evidence type="ECO:0000259" key="5">
    <source>
        <dbReference type="PROSITE" id="PS50893"/>
    </source>
</evidence>
<dbReference type="NCBIfam" id="NF000355">
    <property type="entry name" value="ribo_prot_ABC_F"/>
    <property type="match status" value="1"/>
</dbReference>
<dbReference type="InterPro" id="IPR051309">
    <property type="entry name" value="ABCF_ATPase"/>
</dbReference>
<evidence type="ECO:0000256" key="2">
    <source>
        <dbReference type="ARBA" id="ARBA00022741"/>
    </source>
</evidence>
<feature type="compositionally biased region" description="Basic and acidic residues" evidence="4">
    <location>
        <begin position="560"/>
        <end position="571"/>
    </location>
</feature>
<dbReference type="Gene3D" id="1.10.287.380">
    <property type="entry name" value="Valyl-tRNA synthetase, C-terminal domain"/>
    <property type="match status" value="1"/>
</dbReference>
<dbReference type="GO" id="GO:0016887">
    <property type="term" value="F:ATP hydrolysis activity"/>
    <property type="evidence" value="ECO:0007669"/>
    <property type="project" value="InterPro"/>
</dbReference>
<dbReference type="PROSITE" id="PS00211">
    <property type="entry name" value="ABC_TRANSPORTER_1"/>
    <property type="match status" value="2"/>
</dbReference>
<dbReference type="FunFam" id="3.40.50.300:FF:000011">
    <property type="entry name" value="Putative ABC transporter ATP-binding component"/>
    <property type="match status" value="1"/>
</dbReference>
<dbReference type="Gene3D" id="3.40.50.300">
    <property type="entry name" value="P-loop containing nucleotide triphosphate hydrolases"/>
    <property type="match status" value="2"/>
</dbReference>
<keyword evidence="1" id="KW-0677">Repeat</keyword>
<dbReference type="InterPro" id="IPR027417">
    <property type="entry name" value="P-loop_NTPase"/>
</dbReference>
<dbReference type="OrthoDB" id="9801441at2"/>
<evidence type="ECO:0000313" key="7">
    <source>
        <dbReference type="Proteomes" id="UP000199652"/>
    </source>
</evidence>
<dbReference type="PROSITE" id="PS50893">
    <property type="entry name" value="ABC_TRANSPORTER_2"/>
    <property type="match status" value="2"/>
</dbReference>